<dbReference type="RefSeq" id="WP_109189557.1">
    <property type="nucleotide sequence ID" value="NZ_BMYA01000002.1"/>
</dbReference>
<evidence type="ECO:0000256" key="3">
    <source>
        <dbReference type="SAM" id="Phobius"/>
    </source>
</evidence>
<keyword evidence="5" id="KW-1185">Reference proteome</keyword>
<name>A0A2U2AE18_9GAMM</name>
<keyword evidence="3" id="KW-1133">Transmembrane helix</keyword>
<evidence type="ECO:0000256" key="2">
    <source>
        <dbReference type="SAM" id="MobiDB-lite"/>
    </source>
</evidence>
<comment type="caution">
    <text evidence="4">The sequence shown here is derived from an EMBL/GenBank/DDBJ whole genome shotgun (WGS) entry which is preliminary data.</text>
</comment>
<keyword evidence="3" id="KW-0472">Membrane</keyword>
<dbReference type="AlphaFoldDB" id="A0A2U2AE18"/>
<feature type="coiled-coil region" evidence="1">
    <location>
        <begin position="141"/>
        <end position="168"/>
    </location>
</feature>
<evidence type="ECO:0000313" key="4">
    <source>
        <dbReference type="EMBL" id="PWD80906.1"/>
    </source>
</evidence>
<dbReference type="EMBL" id="QEWQ01000004">
    <property type="protein sequence ID" value="PWD80906.1"/>
    <property type="molecule type" value="Genomic_DNA"/>
</dbReference>
<accession>A0A2U2AE18</accession>
<keyword evidence="1" id="KW-0175">Coiled coil</keyword>
<organism evidence="4 5">
    <name type="scientific">Ignatzschineria ureiclastica</name>
    <dbReference type="NCBI Taxonomy" id="472582"/>
    <lineage>
        <taxon>Bacteria</taxon>
        <taxon>Pseudomonadati</taxon>
        <taxon>Pseudomonadota</taxon>
        <taxon>Gammaproteobacteria</taxon>
        <taxon>Cardiobacteriales</taxon>
        <taxon>Ignatzschineriaceae</taxon>
        <taxon>Ignatzschineria</taxon>
    </lineage>
</organism>
<feature type="transmembrane region" description="Helical" evidence="3">
    <location>
        <begin position="230"/>
        <end position="249"/>
    </location>
</feature>
<evidence type="ECO:0000256" key="1">
    <source>
        <dbReference type="SAM" id="Coils"/>
    </source>
</evidence>
<reference evidence="5" key="1">
    <citation type="submission" date="2018-05" db="EMBL/GenBank/DDBJ databases">
        <title>Ignatzschineria dubaiensis sp. nov., isolated from necrotic foot tissues of dromedaries (Camelus dromedarius) and associated maggots in Dubai, United Arab Emirates.</title>
        <authorList>
            <person name="Tsang C.C."/>
            <person name="Tang J.Y.M."/>
            <person name="Fong J.Y.H."/>
            <person name="Kinne J."/>
            <person name="Lee H.H."/>
            <person name="Joseph M."/>
            <person name="Jose S."/>
            <person name="Schuster R.K."/>
            <person name="Tang Y."/>
            <person name="Sivakumar S."/>
            <person name="Chen J.H.K."/>
            <person name="Teng J.L.L."/>
            <person name="Lau S.K.P."/>
            <person name="Wernery U."/>
            <person name="Woo P.C.Y."/>
        </authorList>
    </citation>
    <scope>NUCLEOTIDE SEQUENCE [LARGE SCALE GENOMIC DNA]</scope>
    <source>
        <strain evidence="5">KCTC 22644</strain>
    </source>
</reference>
<dbReference type="Proteomes" id="UP000245020">
    <property type="component" value="Unassembled WGS sequence"/>
</dbReference>
<proteinExistence type="predicted"/>
<sequence length="426" mass="49515">MDWQAWKFKNRDKIKHIVGYEEKFVDEILSKIPEITPSDLFAQFPFKDHRGHNRYIDFMIFNREKGYQLPIELDGYSKINNKEYRVFNDFLERQNDLIQQFGIVLRYTNKKAFRHQDEVRKEIRNALRLQANRQVTEQLKQTQIQALIDEYEAKIAQYESQQIAEVNNNDQESSEHFKEQQQEIALVKQSLSLFKQNHLHELESMQQELSNLKNWQNSELGSITTEIKKTLYIGIAVIAILLIIGFLFFSTDKSNQTHPATNNREIATANSPTNEPSAMLQSSETLNNTSNMQKADQPNNDPIANKQALLHNEISPSRQKETISANHSTTSPSYITAQEAYKYIGQSKLVCGNIVEEKSFAKGIFLNFDRPYPNTPLTIVLWDNKNSDSAQLQAKATEKRWLCIEGKIESYKNKPRINLRSLEQIH</sequence>
<feature type="region of interest" description="Disordered" evidence="2">
    <location>
        <begin position="255"/>
        <end position="282"/>
    </location>
</feature>
<evidence type="ECO:0008006" key="6">
    <source>
        <dbReference type="Google" id="ProtNLM"/>
    </source>
</evidence>
<dbReference type="OrthoDB" id="5902456at2"/>
<evidence type="ECO:0000313" key="5">
    <source>
        <dbReference type="Proteomes" id="UP000245020"/>
    </source>
</evidence>
<keyword evidence="3" id="KW-0812">Transmembrane</keyword>
<protein>
    <recommendedName>
        <fullName evidence="6">DUF559 domain-containing protein</fullName>
    </recommendedName>
</protein>
<gene>
    <name evidence="4" type="ORF">DC083_07320</name>
</gene>